<dbReference type="EMBL" id="CP103866">
    <property type="protein sequence ID" value="UWE04292.1"/>
    <property type="molecule type" value="Genomic_DNA"/>
</dbReference>
<gene>
    <name evidence="2" type="ORF">NYR52_03805</name>
</gene>
<evidence type="ECO:0000256" key="1">
    <source>
        <dbReference type="SAM" id="Phobius"/>
    </source>
</evidence>
<feature type="transmembrane region" description="Helical" evidence="1">
    <location>
        <begin position="47"/>
        <end position="66"/>
    </location>
</feature>
<keyword evidence="1" id="KW-1133">Transmembrane helix</keyword>
<accession>A0ABY5U7J1</accession>
<evidence type="ECO:0000313" key="2">
    <source>
        <dbReference type="EMBL" id="UWE04292.1"/>
    </source>
</evidence>
<keyword evidence="1" id="KW-0812">Transmembrane</keyword>
<name>A0ABY5U7J1_LACSH</name>
<sequence length="119" mass="13561">MRYTIPRNVKKGQSFLGLEFKGWIYFAPTAVACGAIGWGCYLLTQTPVAGVMVAGTLGGMFFYLFMTDERSGAMNGAFLIDILKWAYSQKVRLYWGEQHHGEKIDTLKIRVDLKKRERE</sequence>
<evidence type="ECO:0000313" key="3">
    <source>
        <dbReference type="Proteomes" id="UP001058650"/>
    </source>
</evidence>
<keyword evidence="1" id="KW-0472">Membrane</keyword>
<reference evidence="2" key="1">
    <citation type="submission" date="2022-08" db="EMBL/GenBank/DDBJ databases">
        <title>The complete genome sequence of the thermophilic bacterium Laceyella sacchari FBKL4.010 reveals the basis for tetramethylpyrazine biosynthesis in Moutai-flavor Daqu.</title>
        <authorList>
            <person name="Li D."/>
            <person name="Huang W."/>
            <person name="Wang C."/>
            <person name="Qiu S."/>
        </authorList>
    </citation>
    <scope>NUCLEOTIDE SEQUENCE</scope>
    <source>
        <strain evidence="2">FBKL4.014</strain>
    </source>
</reference>
<feature type="transmembrane region" description="Helical" evidence="1">
    <location>
        <begin position="20"/>
        <end position="41"/>
    </location>
</feature>
<keyword evidence="3" id="KW-1185">Reference proteome</keyword>
<protein>
    <recommendedName>
        <fullName evidence="4">PrgI family protein</fullName>
    </recommendedName>
</protein>
<organism evidence="2 3">
    <name type="scientific">Laceyella sacchari</name>
    <name type="common">Thermoactinomyces thalpophilus</name>
    <dbReference type="NCBI Taxonomy" id="37482"/>
    <lineage>
        <taxon>Bacteria</taxon>
        <taxon>Bacillati</taxon>
        <taxon>Bacillota</taxon>
        <taxon>Bacilli</taxon>
        <taxon>Bacillales</taxon>
        <taxon>Thermoactinomycetaceae</taxon>
        <taxon>Laceyella</taxon>
    </lineage>
</organism>
<dbReference type="RefSeq" id="WP_022737198.1">
    <property type="nucleotide sequence ID" value="NZ_CP103866.1"/>
</dbReference>
<evidence type="ECO:0008006" key="4">
    <source>
        <dbReference type="Google" id="ProtNLM"/>
    </source>
</evidence>
<dbReference type="Proteomes" id="UP001058650">
    <property type="component" value="Chromosome"/>
</dbReference>
<dbReference type="PROSITE" id="PS51257">
    <property type="entry name" value="PROKAR_LIPOPROTEIN"/>
    <property type="match status" value="1"/>
</dbReference>
<proteinExistence type="predicted"/>